<dbReference type="PANTHER" id="PTHR13778:SF47">
    <property type="entry name" value="LIPOPOLYSACCHARIDE 1,3-GALACTOSYLTRANSFERASE"/>
    <property type="match status" value="1"/>
</dbReference>
<keyword evidence="5" id="KW-1185">Reference proteome</keyword>
<evidence type="ECO:0000256" key="1">
    <source>
        <dbReference type="ARBA" id="ARBA00022676"/>
    </source>
</evidence>
<protein>
    <submittedName>
        <fullName evidence="4">Glycosyltransferase family 8 protein</fullName>
    </submittedName>
</protein>
<dbReference type="RefSeq" id="WP_265896497.1">
    <property type="nucleotide sequence ID" value="NZ_JAPIVE010000003.1"/>
</dbReference>
<dbReference type="Pfam" id="PF01501">
    <property type="entry name" value="Glyco_transf_8"/>
    <property type="match status" value="1"/>
</dbReference>
<name>A0AA41ZPK7_9GAMM</name>
<keyword evidence="1" id="KW-0328">Glycosyltransferase</keyword>
<evidence type="ECO:0000313" key="4">
    <source>
        <dbReference type="EMBL" id="MCX2524850.1"/>
    </source>
</evidence>
<keyword evidence="3" id="KW-0479">Metal-binding</keyword>
<dbReference type="InterPro" id="IPR029044">
    <property type="entry name" value="Nucleotide-diphossugar_trans"/>
</dbReference>
<keyword evidence="2" id="KW-0808">Transferase</keyword>
<dbReference type="GO" id="GO:0016757">
    <property type="term" value="F:glycosyltransferase activity"/>
    <property type="evidence" value="ECO:0007669"/>
    <property type="project" value="UniProtKB-KW"/>
</dbReference>
<comment type="caution">
    <text evidence="4">The sequence shown here is derived from an EMBL/GenBank/DDBJ whole genome shotgun (WGS) entry which is preliminary data.</text>
</comment>
<reference evidence="4" key="1">
    <citation type="submission" date="2022-11" db="EMBL/GenBank/DDBJ databases">
        <title>Larsenimonas rhizosphaerae sp. nov., isolated from a tidal mudflat.</title>
        <authorList>
            <person name="Lee S.D."/>
            <person name="Kim I.S."/>
        </authorList>
    </citation>
    <scope>NUCLEOTIDE SEQUENCE</scope>
    <source>
        <strain evidence="4">GH2-1</strain>
    </source>
</reference>
<dbReference type="SUPFAM" id="SSF53448">
    <property type="entry name" value="Nucleotide-diphospho-sugar transferases"/>
    <property type="match status" value="1"/>
</dbReference>
<gene>
    <name evidence="4" type="ORF">OQ287_11420</name>
</gene>
<evidence type="ECO:0000256" key="3">
    <source>
        <dbReference type="ARBA" id="ARBA00022723"/>
    </source>
</evidence>
<evidence type="ECO:0000256" key="2">
    <source>
        <dbReference type="ARBA" id="ARBA00022679"/>
    </source>
</evidence>
<dbReference type="InterPro" id="IPR002495">
    <property type="entry name" value="Glyco_trans_8"/>
</dbReference>
<dbReference type="PANTHER" id="PTHR13778">
    <property type="entry name" value="GLYCOSYLTRANSFERASE 8 DOMAIN-CONTAINING PROTEIN"/>
    <property type="match status" value="1"/>
</dbReference>
<evidence type="ECO:0000313" key="5">
    <source>
        <dbReference type="Proteomes" id="UP001165678"/>
    </source>
</evidence>
<dbReference type="InterPro" id="IPR050748">
    <property type="entry name" value="Glycosyltrans_8_dom-fam"/>
</dbReference>
<sequence length="314" mass="35747">MSDHVHVVLATDNTYAPWAGVLISSILDTRPDGAMEFHLVEQGVSTDNRERINALGAGRLDVSIHWYTPDPCAFSSFPIKRYGIASYYRLSIASILPASVKRVIYLDCDVLATTDIGDLLDDHDPAHMLAAVENIGGPTSQLCKPGRYFNSGVLVINLEAWRARRCEEKLLDLMREQGDTFEYPDQDALNVLFHGEWQRLPLRWNVQPGVWSRYEKKRFSKTGYDADSFEAAVKRPGLVHFLAKKKPWVFGCFHPFRKLWLSYLDDSSWRSLKPQPESIWGRAVHYMNVASHAKEMRRARYLSQQSSSGCVRAP</sequence>
<dbReference type="AlphaFoldDB" id="A0AA41ZPK7"/>
<dbReference type="Gene3D" id="3.90.550.10">
    <property type="entry name" value="Spore Coat Polysaccharide Biosynthesis Protein SpsA, Chain A"/>
    <property type="match status" value="1"/>
</dbReference>
<dbReference type="GO" id="GO:0046872">
    <property type="term" value="F:metal ion binding"/>
    <property type="evidence" value="ECO:0007669"/>
    <property type="project" value="UniProtKB-KW"/>
</dbReference>
<dbReference type="Proteomes" id="UP001165678">
    <property type="component" value="Unassembled WGS sequence"/>
</dbReference>
<dbReference type="EMBL" id="JAPIVE010000003">
    <property type="protein sequence ID" value="MCX2524850.1"/>
    <property type="molecule type" value="Genomic_DNA"/>
</dbReference>
<organism evidence="4 5">
    <name type="scientific">Larsenimonas rhizosphaerae</name>
    <dbReference type="NCBI Taxonomy" id="2944682"/>
    <lineage>
        <taxon>Bacteria</taxon>
        <taxon>Pseudomonadati</taxon>
        <taxon>Pseudomonadota</taxon>
        <taxon>Gammaproteobacteria</taxon>
        <taxon>Oceanospirillales</taxon>
        <taxon>Halomonadaceae</taxon>
        <taxon>Larsenimonas</taxon>
    </lineage>
</organism>
<proteinExistence type="predicted"/>
<accession>A0AA41ZPK7</accession>
<dbReference type="CDD" id="cd04194">
    <property type="entry name" value="GT8_A4GalT_like"/>
    <property type="match status" value="1"/>
</dbReference>